<dbReference type="PROSITE" id="PS51762">
    <property type="entry name" value="GH16_2"/>
    <property type="match status" value="1"/>
</dbReference>
<evidence type="ECO:0000313" key="8">
    <source>
        <dbReference type="Proteomes" id="UP000512167"/>
    </source>
</evidence>
<dbReference type="InterPro" id="IPR003961">
    <property type="entry name" value="FN3_dom"/>
</dbReference>
<dbReference type="InterPro" id="IPR013783">
    <property type="entry name" value="Ig-like_fold"/>
</dbReference>
<evidence type="ECO:0000256" key="2">
    <source>
        <dbReference type="ARBA" id="ARBA00022729"/>
    </source>
</evidence>
<dbReference type="EMBL" id="CP051151">
    <property type="protein sequence ID" value="QLY39541.1"/>
    <property type="molecule type" value="Genomic_DNA"/>
</dbReference>
<dbReference type="Gene3D" id="2.60.40.10">
    <property type="entry name" value="Immunoglobulins"/>
    <property type="match status" value="1"/>
</dbReference>
<dbReference type="InterPro" id="IPR050546">
    <property type="entry name" value="Glycosyl_Hydrlase_16"/>
</dbReference>
<dbReference type="SUPFAM" id="SSF49785">
    <property type="entry name" value="Galactose-binding domain-like"/>
    <property type="match status" value="1"/>
</dbReference>
<feature type="compositionally biased region" description="Low complexity" evidence="3">
    <location>
        <begin position="65"/>
        <end position="105"/>
    </location>
</feature>
<accession>A0A7L6N1T8</accession>
<keyword evidence="2 4" id="KW-0732">Signal</keyword>
<organism evidence="7 8">
    <name type="scientific">Hujiaoplasma nucleasis</name>
    <dbReference type="NCBI Taxonomy" id="2725268"/>
    <lineage>
        <taxon>Bacteria</taxon>
        <taxon>Bacillati</taxon>
        <taxon>Mycoplasmatota</taxon>
        <taxon>Mollicutes</taxon>
        <taxon>Candidatus Izemoplasmatales</taxon>
        <taxon>Hujiaoplasmataceae</taxon>
        <taxon>Hujiaoplasma</taxon>
    </lineage>
</organism>
<feature type="domain" description="CBM6" evidence="5">
    <location>
        <begin position="484"/>
        <end position="604"/>
    </location>
</feature>
<feature type="compositionally biased region" description="Low complexity" evidence="3">
    <location>
        <begin position="28"/>
        <end position="49"/>
    </location>
</feature>
<dbReference type="RefSeq" id="WP_312032015.1">
    <property type="nucleotide sequence ID" value="NZ_CP051151.1"/>
</dbReference>
<dbReference type="InterPro" id="IPR006584">
    <property type="entry name" value="Cellulose-bd_IV"/>
</dbReference>
<dbReference type="PANTHER" id="PTHR10963:SF55">
    <property type="entry name" value="GLYCOSIDE HYDROLASE FAMILY 16 PROTEIN"/>
    <property type="match status" value="1"/>
</dbReference>
<keyword evidence="8" id="KW-1185">Reference proteome</keyword>
<dbReference type="KEGG" id="tbk:HF295_01160"/>
<name>A0A7L6N1T8_9MOLU</name>
<sequence>MKKLLIIISMTILAMVLISCQENMTLNTTDTPSETSTEVPTTDSMTTEEPTTEDVTNLPTDAPTEEPTTLEPTTEVPTEVPTEEPTTMEPTTMEPTTVEPTTVEPITEEPTTEEPTTEFVYDDRSLVPEECQFLDNIDDWQPIWCDEFNVDGLPDSSKWMYDVGGTGWGNNELQYYTNADLDNAFVEDGILNIRALKENVGTNDYTSARLITKYQGDWQYGRIQIRAKMPAGRGTWAAIWMLPTNWVYGGWPYSGEIDIMEYVGYDDGVIHGTIHTGAYNHGLGTQIGYSRSLETVEEEFHLYEMIWEPSSIKLFVDGIQFATFGYNPDTNIDVKNSDAWPFDEAFHLILNVAIGGNWGGVQGVDDSIFPTSMQVDYVRVFQKDYAGMDQENPTGVSQLVLQDTSYDSIRFKWKHATDDILVSHYNIYIDDTLIDQTTLNAIRINDLEPNTTYNLFIETEDFSGKTSPLVGYTVTTDDVPEAIGLIQAEDFYKASGVQTEQSEDDSTLNVGWIDDGDYMIYLLKVSEPGTYQISFRVASENQGGQIQLFTKNRFPHFTLTFEATGGWQTWTTVTTDTFTLTEGIQEFKILAVEGGFNLNYFEIVRIE</sequence>
<reference evidence="7 8" key="1">
    <citation type="submission" date="2020-04" db="EMBL/GenBank/DDBJ databases">
        <authorList>
            <person name="Zheng R.K."/>
            <person name="Sun C.M."/>
        </authorList>
    </citation>
    <scope>NUCLEOTIDE SEQUENCE [LARGE SCALE GENOMIC DNA]</scope>
    <source>
        <strain evidence="8">zrk29</strain>
    </source>
</reference>
<feature type="region of interest" description="Disordered" evidence="3">
    <location>
        <begin position="26"/>
        <end position="118"/>
    </location>
</feature>
<feature type="compositionally biased region" description="Acidic residues" evidence="3">
    <location>
        <begin position="106"/>
        <end position="116"/>
    </location>
</feature>
<dbReference type="CDD" id="cd08023">
    <property type="entry name" value="GH16_laminarinase_like"/>
    <property type="match status" value="1"/>
</dbReference>
<feature type="signal peptide" evidence="4">
    <location>
        <begin position="1"/>
        <end position="21"/>
    </location>
</feature>
<evidence type="ECO:0000256" key="3">
    <source>
        <dbReference type="SAM" id="MobiDB-lite"/>
    </source>
</evidence>
<dbReference type="InterPro" id="IPR005084">
    <property type="entry name" value="CBM6"/>
</dbReference>
<dbReference type="CDD" id="cd04080">
    <property type="entry name" value="CBM6_cellulase-like"/>
    <property type="match status" value="1"/>
</dbReference>
<evidence type="ECO:0000256" key="4">
    <source>
        <dbReference type="SAM" id="SignalP"/>
    </source>
</evidence>
<gene>
    <name evidence="7" type="ORF">HF295_01160</name>
</gene>
<protein>
    <submittedName>
        <fullName evidence="7">Family 16 glycosylhydrolase</fullName>
    </submittedName>
</protein>
<feature type="domain" description="GH16" evidence="6">
    <location>
        <begin position="122"/>
        <end position="386"/>
    </location>
</feature>
<dbReference type="SUPFAM" id="SSF49265">
    <property type="entry name" value="Fibronectin type III"/>
    <property type="match status" value="1"/>
</dbReference>
<dbReference type="CDD" id="cd00063">
    <property type="entry name" value="FN3"/>
    <property type="match status" value="1"/>
</dbReference>
<comment type="similarity">
    <text evidence="1">Belongs to the glycosyl hydrolase 16 family.</text>
</comment>
<dbReference type="Gene3D" id="2.60.120.200">
    <property type="match status" value="1"/>
</dbReference>
<dbReference type="SUPFAM" id="SSF49899">
    <property type="entry name" value="Concanavalin A-like lectins/glucanases"/>
    <property type="match status" value="1"/>
</dbReference>
<dbReference type="SMART" id="SM00606">
    <property type="entry name" value="CBD_IV"/>
    <property type="match status" value="1"/>
</dbReference>
<dbReference type="Gene3D" id="2.60.120.260">
    <property type="entry name" value="Galactose-binding domain-like"/>
    <property type="match status" value="1"/>
</dbReference>
<proteinExistence type="inferred from homology"/>
<dbReference type="InterPro" id="IPR013320">
    <property type="entry name" value="ConA-like_dom_sf"/>
</dbReference>
<dbReference type="InterPro" id="IPR008979">
    <property type="entry name" value="Galactose-bd-like_sf"/>
</dbReference>
<dbReference type="GO" id="GO:0005975">
    <property type="term" value="P:carbohydrate metabolic process"/>
    <property type="evidence" value="ECO:0007669"/>
    <property type="project" value="InterPro"/>
</dbReference>
<dbReference type="PANTHER" id="PTHR10963">
    <property type="entry name" value="GLYCOSYL HYDROLASE-RELATED"/>
    <property type="match status" value="1"/>
</dbReference>
<evidence type="ECO:0000313" key="7">
    <source>
        <dbReference type="EMBL" id="QLY39541.1"/>
    </source>
</evidence>
<dbReference type="PROSITE" id="PS51175">
    <property type="entry name" value="CBM6"/>
    <property type="match status" value="1"/>
</dbReference>
<dbReference type="Proteomes" id="UP000512167">
    <property type="component" value="Chromosome"/>
</dbReference>
<evidence type="ECO:0000259" key="6">
    <source>
        <dbReference type="PROSITE" id="PS51762"/>
    </source>
</evidence>
<dbReference type="PROSITE" id="PS51257">
    <property type="entry name" value="PROKAR_LIPOPROTEIN"/>
    <property type="match status" value="1"/>
</dbReference>
<dbReference type="GO" id="GO:0004553">
    <property type="term" value="F:hydrolase activity, hydrolyzing O-glycosyl compounds"/>
    <property type="evidence" value="ECO:0007669"/>
    <property type="project" value="InterPro"/>
</dbReference>
<dbReference type="GO" id="GO:0030246">
    <property type="term" value="F:carbohydrate binding"/>
    <property type="evidence" value="ECO:0007669"/>
    <property type="project" value="InterPro"/>
</dbReference>
<evidence type="ECO:0000256" key="1">
    <source>
        <dbReference type="ARBA" id="ARBA00006865"/>
    </source>
</evidence>
<dbReference type="Pfam" id="PF03422">
    <property type="entry name" value="CBM_6"/>
    <property type="match status" value="1"/>
</dbReference>
<feature type="chain" id="PRO_5029723654" evidence="4">
    <location>
        <begin position="22"/>
        <end position="607"/>
    </location>
</feature>
<evidence type="ECO:0000259" key="5">
    <source>
        <dbReference type="PROSITE" id="PS51175"/>
    </source>
</evidence>
<dbReference type="InterPro" id="IPR036116">
    <property type="entry name" value="FN3_sf"/>
</dbReference>
<dbReference type="InterPro" id="IPR000757">
    <property type="entry name" value="Beta-glucanase-like"/>
</dbReference>
<keyword evidence="7" id="KW-0378">Hydrolase</keyword>
<dbReference type="AlphaFoldDB" id="A0A7L6N1T8"/>
<dbReference type="Pfam" id="PF00722">
    <property type="entry name" value="Glyco_hydro_16"/>
    <property type="match status" value="1"/>
</dbReference>